<organism evidence="7 8">
    <name type="scientific">Thiospirochaeta perfilievii</name>
    <dbReference type="NCBI Taxonomy" id="252967"/>
    <lineage>
        <taxon>Bacteria</taxon>
        <taxon>Pseudomonadati</taxon>
        <taxon>Spirochaetota</taxon>
        <taxon>Spirochaetia</taxon>
        <taxon>Spirochaetales</taxon>
        <taxon>Spirochaetaceae</taxon>
        <taxon>Thiospirochaeta</taxon>
    </lineage>
</organism>
<dbReference type="PANTHER" id="PTHR32071">
    <property type="entry name" value="TRANSCRIPTIONAL REGULATORY PROTEIN"/>
    <property type="match status" value="1"/>
</dbReference>
<evidence type="ECO:0000313" key="8">
    <source>
        <dbReference type="Proteomes" id="UP000323824"/>
    </source>
</evidence>
<dbReference type="Gene3D" id="1.10.10.60">
    <property type="entry name" value="Homeodomain-like"/>
    <property type="match status" value="1"/>
</dbReference>
<dbReference type="Pfam" id="PF02954">
    <property type="entry name" value="HTH_8"/>
    <property type="match status" value="1"/>
</dbReference>
<dbReference type="Pfam" id="PF25601">
    <property type="entry name" value="AAA_lid_14"/>
    <property type="match status" value="1"/>
</dbReference>
<dbReference type="InterPro" id="IPR025944">
    <property type="entry name" value="Sigma_54_int_dom_CS"/>
</dbReference>
<dbReference type="Gene3D" id="1.10.8.60">
    <property type="match status" value="1"/>
</dbReference>
<evidence type="ECO:0000256" key="5">
    <source>
        <dbReference type="ARBA" id="ARBA00023163"/>
    </source>
</evidence>
<accession>A0A5C1QCK5</accession>
<feature type="domain" description="Sigma-54 factor interaction" evidence="6">
    <location>
        <begin position="8"/>
        <end position="238"/>
    </location>
</feature>
<dbReference type="Gene3D" id="3.40.50.300">
    <property type="entry name" value="P-loop containing nucleotide triphosphate hydrolases"/>
    <property type="match status" value="1"/>
</dbReference>
<dbReference type="InterPro" id="IPR002078">
    <property type="entry name" value="Sigma_54_int"/>
</dbReference>
<sequence length="324" mass="37320">MMNHVNDGIGESTQFLDFQQCISRAAKIDRPVLFIGERGSGKELAASRLHYLSNRWDKPFITLNCAALNPNLIETELFGHTQGAYTGAGTKRKGRFEEANEGTLFLDEIGLLPMEVQSKILRVVEYGVFEMVGSSTPIKTNVRIIGATNANLKEMARNGKFKADLLDRLSFEVLFLPPLRERKKDIMLLASHFASRIANELELEGVIEFSDNVIKQIHDYKWPGNIRELKNVIERAVYTSETNFIKSIKLDPFENPYITEEPTYLDNRDIVLKNFKDDIRQMEIDYLLEALKKSENRQKEAAELLNITYDQFRGLYRKYKNEIR</sequence>
<keyword evidence="2" id="KW-0067">ATP-binding</keyword>
<keyword evidence="4" id="KW-0238">DNA-binding</keyword>
<dbReference type="InterPro" id="IPR003593">
    <property type="entry name" value="AAA+_ATPase"/>
</dbReference>
<dbReference type="EMBL" id="CP035807">
    <property type="protein sequence ID" value="QEN05187.1"/>
    <property type="molecule type" value="Genomic_DNA"/>
</dbReference>
<dbReference type="CDD" id="cd00009">
    <property type="entry name" value="AAA"/>
    <property type="match status" value="1"/>
</dbReference>
<dbReference type="InterPro" id="IPR058031">
    <property type="entry name" value="AAA_lid_NorR"/>
</dbReference>
<gene>
    <name evidence="7" type="ORF">EW093_10845</name>
</gene>
<evidence type="ECO:0000256" key="1">
    <source>
        <dbReference type="ARBA" id="ARBA00022741"/>
    </source>
</evidence>
<dbReference type="InterPro" id="IPR002197">
    <property type="entry name" value="HTH_Fis"/>
</dbReference>
<dbReference type="SMART" id="SM00382">
    <property type="entry name" value="AAA"/>
    <property type="match status" value="1"/>
</dbReference>
<evidence type="ECO:0000256" key="4">
    <source>
        <dbReference type="ARBA" id="ARBA00023125"/>
    </source>
</evidence>
<dbReference type="OrthoDB" id="9803970at2"/>
<reference evidence="7 8" key="2">
    <citation type="submission" date="2019-09" db="EMBL/GenBank/DDBJ databases">
        <title>Complete Genome Sequence and Methylome Analysis of free living Spirochaetas.</title>
        <authorList>
            <person name="Leshcheva N."/>
            <person name="Mikheeva N."/>
        </authorList>
    </citation>
    <scope>NUCLEOTIDE SEQUENCE [LARGE SCALE GENOMIC DNA]</scope>
    <source>
        <strain evidence="7 8">P</strain>
    </source>
</reference>
<keyword evidence="1" id="KW-0547">Nucleotide-binding</keyword>
<dbReference type="PANTHER" id="PTHR32071:SF38">
    <property type="entry name" value="PSP OPERON TRANSCRIPTIONAL ACTIVATOR"/>
    <property type="match status" value="1"/>
</dbReference>
<evidence type="ECO:0000256" key="2">
    <source>
        <dbReference type="ARBA" id="ARBA00022840"/>
    </source>
</evidence>
<dbReference type="PROSITE" id="PS50045">
    <property type="entry name" value="SIGMA54_INTERACT_4"/>
    <property type="match status" value="1"/>
</dbReference>
<dbReference type="PROSITE" id="PS00688">
    <property type="entry name" value="SIGMA54_INTERACT_3"/>
    <property type="match status" value="1"/>
</dbReference>
<dbReference type="GO" id="GO:0006355">
    <property type="term" value="P:regulation of DNA-templated transcription"/>
    <property type="evidence" value="ECO:0007669"/>
    <property type="project" value="InterPro"/>
</dbReference>
<keyword evidence="3" id="KW-0805">Transcription regulation</keyword>
<keyword evidence="5" id="KW-0804">Transcription</keyword>
<dbReference type="GO" id="GO:0043565">
    <property type="term" value="F:sequence-specific DNA binding"/>
    <property type="evidence" value="ECO:0007669"/>
    <property type="project" value="InterPro"/>
</dbReference>
<dbReference type="SUPFAM" id="SSF52540">
    <property type="entry name" value="P-loop containing nucleoside triphosphate hydrolases"/>
    <property type="match status" value="1"/>
</dbReference>
<name>A0A5C1QCK5_9SPIO</name>
<dbReference type="AlphaFoldDB" id="A0A5C1QCK5"/>
<keyword evidence="8" id="KW-1185">Reference proteome</keyword>
<dbReference type="PROSITE" id="PS00676">
    <property type="entry name" value="SIGMA54_INTERACT_2"/>
    <property type="match status" value="1"/>
</dbReference>
<dbReference type="FunFam" id="3.40.50.300:FF:000006">
    <property type="entry name" value="DNA-binding transcriptional regulator NtrC"/>
    <property type="match status" value="1"/>
</dbReference>
<evidence type="ECO:0000259" key="6">
    <source>
        <dbReference type="PROSITE" id="PS50045"/>
    </source>
</evidence>
<protein>
    <submittedName>
        <fullName evidence="7">AAA family ATPase</fullName>
    </submittedName>
</protein>
<dbReference type="GO" id="GO:0005524">
    <property type="term" value="F:ATP binding"/>
    <property type="evidence" value="ECO:0007669"/>
    <property type="project" value="UniProtKB-KW"/>
</dbReference>
<reference evidence="7 8" key="1">
    <citation type="submission" date="2019-02" db="EMBL/GenBank/DDBJ databases">
        <authorList>
            <person name="Fomenkov A."/>
            <person name="Dubinina G."/>
            <person name="Grabovich M."/>
            <person name="Vincze T."/>
            <person name="Roberts R.J."/>
        </authorList>
    </citation>
    <scope>NUCLEOTIDE SEQUENCE [LARGE SCALE GENOMIC DNA]</scope>
    <source>
        <strain evidence="7 8">P</strain>
    </source>
</reference>
<dbReference type="Pfam" id="PF00158">
    <property type="entry name" value="Sigma54_activat"/>
    <property type="match status" value="1"/>
</dbReference>
<dbReference type="Proteomes" id="UP000323824">
    <property type="component" value="Chromosome"/>
</dbReference>
<dbReference type="KEGG" id="sper:EW093_10845"/>
<evidence type="ECO:0000313" key="7">
    <source>
        <dbReference type="EMBL" id="QEN05187.1"/>
    </source>
</evidence>
<proteinExistence type="predicted"/>
<dbReference type="InterPro" id="IPR027417">
    <property type="entry name" value="P-loop_NTPase"/>
</dbReference>
<dbReference type="InterPro" id="IPR025943">
    <property type="entry name" value="Sigma_54_int_dom_ATP-bd_2"/>
</dbReference>
<dbReference type="RefSeq" id="WP_149568428.1">
    <property type="nucleotide sequence ID" value="NZ_CP035807.1"/>
</dbReference>
<evidence type="ECO:0000256" key="3">
    <source>
        <dbReference type="ARBA" id="ARBA00023015"/>
    </source>
</evidence>